<accession>W5SX92</accession>
<geneLocation type="plasmid" evidence="1">
    <name>unnamed</name>
</geneLocation>
<dbReference type="InterPro" id="IPR005096">
    <property type="entry name" value="DUF276"/>
</dbReference>
<reference evidence="1" key="1">
    <citation type="submission" date="2013-04" db="EMBL/GenBank/DDBJ databases">
        <title>Comparative Genomics of Relapsing Fever Spirochetes.</title>
        <authorList>
            <person name="Schwan T.G."/>
            <person name="Raffel S.J."/>
            <person name="Porcella S.F."/>
            <person name="Martens C.A."/>
            <person name="Bruno D.P."/>
            <person name="Ricklefs S.M."/>
            <person name="Barbian K.B."/>
        </authorList>
    </citation>
    <scope>NUCLEOTIDE SEQUENCE</scope>
    <source>
        <strain evidence="1">Co53</strain>
        <plasmid evidence="1">unnamed</plasmid>
    </source>
</reference>
<protein>
    <submittedName>
        <fullName evidence="1">Uncharacterized protein</fullName>
    </submittedName>
</protein>
<sequence length="59" mass="6942">MSILFDSDYGFSKQEIQQIIDMKREYLRDTYGIVINDDPSSIYNIIAISLSLKEYELMN</sequence>
<name>W5SX92_9SPIR</name>
<dbReference type="Pfam" id="PF03434">
    <property type="entry name" value="DUF276"/>
    <property type="match status" value="1"/>
</dbReference>
<keyword evidence="1" id="KW-0614">Plasmid</keyword>
<dbReference type="AlphaFoldDB" id="W5SX92"/>
<evidence type="ECO:0000313" key="1">
    <source>
        <dbReference type="EMBL" id="AHH11515.1"/>
    </source>
</evidence>
<organism evidence="1">
    <name type="scientific">Borrelia coriaceae ATCC 43381</name>
    <dbReference type="NCBI Taxonomy" id="1408429"/>
    <lineage>
        <taxon>Bacteria</taxon>
        <taxon>Pseudomonadati</taxon>
        <taxon>Spirochaetota</taxon>
        <taxon>Spirochaetia</taxon>
        <taxon>Spirochaetales</taxon>
        <taxon>Borreliaceae</taxon>
        <taxon>Borrelia</taxon>
    </lineage>
</organism>
<dbReference type="EMBL" id="CP005756">
    <property type="protein sequence ID" value="AHH11515.1"/>
    <property type="molecule type" value="Genomic_DNA"/>
</dbReference>
<dbReference type="HOGENOM" id="CLU_3128552_0_0_12"/>
<proteinExistence type="predicted"/>
<gene>
    <name evidence="1" type="ORF">BCO_0008302</name>
</gene>